<evidence type="ECO:0008006" key="5">
    <source>
        <dbReference type="Google" id="ProtNLM"/>
    </source>
</evidence>
<gene>
    <name evidence="3" type="ORF">M0R45_023304</name>
</gene>
<dbReference type="Proteomes" id="UP001457282">
    <property type="component" value="Unassembled WGS sequence"/>
</dbReference>
<evidence type="ECO:0000313" key="3">
    <source>
        <dbReference type="EMBL" id="KAK9926050.1"/>
    </source>
</evidence>
<dbReference type="PANTHER" id="PTHR37206">
    <property type="entry name" value="TRANSMEMBRANE PROTEIN"/>
    <property type="match status" value="1"/>
</dbReference>
<feature type="compositionally biased region" description="Low complexity" evidence="1">
    <location>
        <begin position="56"/>
        <end position="75"/>
    </location>
</feature>
<reference evidence="3 4" key="1">
    <citation type="journal article" date="2023" name="G3 (Bethesda)">
        <title>A chromosome-length genome assembly and annotation of blackberry (Rubus argutus, cv. 'Hillquist').</title>
        <authorList>
            <person name="Bruna T."/>
            <person name="Aryal R."/>
            <person name="Dudchenko O."/>
            <person name="Sargent D.J."/>
            <person name="Mead D."/>
            <person name="Buti M."/>
            <person name="Cavallini A."/>
            <person name="Hytonen T."/>
            <person name="Andres J."/>
            <person name="Pham M."/>
            <person name="Weisz D."/>
            <person name="Mascagni F."/>
            <person name="Usai G."/>
            <person name="Natali L."/>
            <person name="Bassil N."/>
            <person name="Fernandez G.E."/>
            <person name="Lomsadze A."/>
            <person name="Armour M."/>
            <person name="Olukolu B."/>
            <person name="Poorten T."/>
            <person name="Britton C."/>
            <person name="Davik J."/>
            <person name="Ashrafi H."/>
            <person name="Aiden E.L."/>
            <person name="Borodovsky M."/>
            <person name="Worthington M."/>
        </authorList>
    </citation>
    <scope>NUCLEOTIDE SEQUENCE [LARGE SCALE GENOMIC DNA]</scope>
    <source>
        <strain evidence="3">PI 553951</strain>
    </source>
</reference>
<feature type="region of interest" description="Disordered" evidence="1">
    <location>
        <begin position="56"/>
        <end position="91"/>
    </location>
</feature>
<sequence length="195" mass="22013">MMGEQLDPVPDSFELRHWEQQISKTQFKEWSMVAISPNNDRSSVFPPINHENLHLPSSPSLSSSSSSSLSSFSPSDSDESGPVSPCKSDTHVRESGEFRNWVGIGVEIVRSKLLGIASSVGWAKVWSFSSGASIVAVVFMLWSFYLRARQRRYRNHFKLIIKDKDEKINKLLHQISQMNEVLVARHRVLASKLAN</sequence>
<dbReference type="PANTHER" id="PTHR37206:SF1">
    <property type="entry name" value="TRANSMEMBRANE PROTEIN"/>
    <property type="match status" value="1"/>
</dbReference>
<organism evidence="3 4">
    <name type="scientific">Rubus argutus</name>
    <name type="common">Southern blackberry</name>
    <dbReference type="NCBI Taxonomy" id="59490"/>
    <lineage>
        <taxon>Eukaryota</taxon>
        <taxon>Viridiplantae</taxon>
        <taxon>Streptophyta</taxon>
        <taxon>Embryophyta</taxon>
        <taxon>Tracheophyta</taxon>
        <taxon>Spermatophyta</taxon>
        <taxon>Magnoliopsida</taxon>
        <taxon>eudicotyledons</taxon>
        <taxon>Gunneridae</taxon>
        <taxon>Pentapetalae</taxon>
        <taxon>rosids</taxon>
        <taxon>fabids</taxon>
        <taxon>Rosales</taxon>
        <taxon>Rosaceae</taxon>
        <taxon>Rosoideae</taxon>
        <taxon>Rosoideae incertae sedis</taxon>
        <taxon>Rubus</taxon>
    </lineage>
</organism>
<feature type="transmembrane region" description="Helical" evidence="2">
    <location>
        <begin position="125"/>
        <end position="146"/>
    </location>
</feature>
<evidence type="ECO:0000313" key="4">
    <source>
        <dbReference type="Proteomes" id="UP001457282"/>
    </source>
</evidence>
<name>A0AAW1WPP2_RUBAR</name>
<comment type="caution">
    <text evidence="3">The sequence shown here is derived from an EMBL/GenBank/DDBJ whole genome shotgun (WGS) entry which is preliminary data.</text>
</comment>
<dbReference type="AlphaFoldDB" id="A0AAW1WPP2"/>
<evidence type="ECO:0000256" key="1">
    <source>
        <dbReference type="SAM" id="MobiDB-lite"/>
    </source>
</evidence>
<accession>A0AAW1WPP2</accession>
<evidence type="ECO:0000256" key="2">
    <source>
        <dbReference type="SAM" id="Phobius"/>
    </source>
</evidence>
<keyword evidence="2" id="KW-0812">Transmembrane</keyword>
<protein>
    <recommendedName>
        <fullName evidence="5">Transmembrane protein</fullName>
    </recommendedName>
</protein>
<proteinExistence type="predicted"/>
<keyword evidence="2" id="KW-1133">Transmembrane helix</keyword>
<keyword evidence="4" id="KW-1185">Reference proteome</keyword>
<keyword evidence="2" id="KW-0472">Membrane</keyword>
<dbReference type="EMBL" id="JBEDUW010000005">
    <property type="protein sequence ID" value="KAK9926050.1"/>
    <property type="molecule type" value="Genomic_DNA"/>
</dbReference>